<keyword evidence="7 8" id="KW-0520">NAD</keyword>
<feature type="binding site" evidence="8">
    <location>
        <position position="170"/>
    </location>
    <ligand>
        <name>NAD(+)</name>
        <dbReference type="ChEBI" id="CHEBI:57540"/>
    </ligand>
</feature>
<dbReference type="STRING" id="868131.MSWAN_0315"/>
<dbReference type="Pfam" id="PF01513">
    <property type="entry name" value="NAD_kinase"/>
    <property type="match status" value="1"/>
</dbReference>
<comment type="caution">
    <text evidence="8">Lacks conserved residue(s) required for the propagation of feature annotation.</text>
</comment>
<feature type="active site" description="Proton acceptor" evidence="8">
    <location>
        <position position="71"/>
    </location>
</feature>
<dbReference type="Pfam" id="PF20143">
    <property type="entry name" value="NAD_kinase_C"/>
    <property type="match status" value="1"/>
</dbReference>
<dbReference type="RefSeq" id="WP_013824861.1">
    <property type="nucleotide sequence ID" value="NC_015574.1"/>
</dbReference>
<dbReference type="EC" id="2.7.1.23" evidence="8"/>
<evidence type="ECO:0000256" key="1">
    <source>
        <dbReference type="ARBA" id="ARBA00022490"/>
    </source>
</evidence>
<dbReference type="AlphaFoldDB" id="F6D2Z6"/>
<dbReference type="SUPFAM" id="SSF111331">
    <property type="entry name" value="NAD kinase/diacylglycerol kinase-like"/>
    <property type="match status" value="1"/>
</dbReference>
<proteinExistence type="inferred from homology"/>
<dbReference type="InterPro" id="IPR017437">
    <property type="entry name" value="ATP-NAD_kinase_PpnK-typ_C"/>
</dbReference>
<evidence type="ECO:0000256" key="5">
    <source>
        <dbReference type="ARBA" id="ARBA00022840"/>
    </source>
</evidence>
<evidence type="ECO:0000313" key="10">
    <source>
        <dbReference type="Proteomes" id="UP000009231"/>
    </source>
</evidence>
<keyword evidence="1 8" id="KW-0963">Cytoplasm</keyword>
<comment type="subcellular location">
    <subcellularLocation>
        <location evidence="8">Cytoplasm</location>
    </subcellularLocation>
</comment>
<dbReference type="eggNOG" id="arCOG01348">
    <property type="taxonomic scope" value="Archaea"/>
</dbReference>
<evidence type="ECO:0000256" key="2">
    <source>
        <dbReference type="ARBA" id="ARBA00022679"/>
    </source>
</evidence>
<dbReference type="OrthoDB" id="77798at2157"/>
<dbReference type="FunFam" id="2.60.200.30:FF:000009">
    <property type="entry name" value="Poly(P)/ATP NAD kinase"/>
    <property type="match status" value="1"/>
</dbReference>
<comment type="catalytic activity">
    <reaction evidence="8">
        <text>NAD(+) + ATP = ADP + NADP(+) + H(+)</text>
        <dbReference type="Rhea" id="RHEA:18629"/>
        <dbReference type="ChEBI" id="CHEBI:15378"/>
        <dbReference type="ChEBI" id="CHEBI:30616"/>
        <dbReference type="ChEBI" id="CHEBI:57540"/>
        <dbReference type="ChEBI" id="CHEBI:58349"/>
        <dbReference type="ChEBI" id="CHEBI:456216"/>
        <dbReference type="EC" id="2.7.1.23"/>
    </reaction>
</comment>
<dbReference type="InterPro" id="IPR002504">
    <property type="entry name" value="NADK"/>
</dbReference>
<feature type="binding site" evidence="8">
    <location>
        <position position="168"/>
    </location>
    <ligand>
        <name>NAD(+)</name>
        <dbReference type="ChEBI" id="CHEBI:57540"/>
    </ligand>
</feature>
<comment type="similarity">
    <text evidence="8">Belongs to the NAD kinase family.</text>
</comment>
<comment type="cofactor">
    <cofactor evidence="8">
        <name>a divalent metal cation</name>
        <dbReference type="ChEBI" id="CHEBI:60240"/>
    </cofactor>
</comment>
<dbReference type="KEGG" id="mew:MSWAN_0315"/>
<feature type="binding site" evidence="8">
    <location>
        <position position="240"/>
    </location>
    <ligand>
        <name>NAD(+)</name>
        <dbReference type="ChEBI" id="CHEBI:57540"/>
    </ligand>
</feature>
<evidence type="ECO:0000256" key="7">
    <source>
        <dbReference type="ARBA" id="ARBA00023027"/>
    </source>
</evidence>
<dbReference type="PANTHER" id="PTHR20275:SF43">
    <property type="entry name" value="BIFUNCTIONAL NADP PHOSPHATASE_NAD KINASE"/>
    <property type="match status" value="1"/>
</dbReference>
<dbReference type="NCBIfam" id="NF002984">
    <property type="entry name" value="PRK03708.1"/>
    <property type="match status" value="1"/>
</dbReference>
<keyword evidence="5 8" id="KW-0067">ATP-binding</keyword>
<keyword evidence="6 8" id="KW-0521">NADP</keyword>
<dbReference type="InterPro" id="IPR017438">
    <property type="entry name" value="ATP-NAD_kinase_N"/>
</dbReference>
<dbReference type="GO" id="GO:0006741">
    <property type="term" value="P:NADP+ biosynthetic process"/>
    <property type="evidence" value="ECO:0007669"/>
    <property type="project" value="UniProtKB-UniRule"/>
</dbReference>
<dbReference type="EMBL" id="CP002772">
    <property type="protein sequence ID" value="AEG17359.1"/>
    <property type="molecule type" value="Genomic_DNA"/>
</dbReference>
<feature type="binding site" evidence="8">
    <location>
        <position position="76"/>
    </location>
    <ligand>
        <name>NAD(+)</name>
        <dbReference type="ChEBI" id="CHEBI:57540"/>
    </ligand>
</feature>
<keyword evidence="3 8" id="KW-0547">Nucleotide-binding</keyword>
<dbReference type="HAMAP" id="MF_00361">
    <property type="entry name" value="NAD_kinase"/>
    <property type="match status" value="1"/>
</dbReference>
<dbReference type="PANTHER" id="PTHR20275">
    <property type="entry name" value="NAD KINASE"/>
    <property type="match status" value="1"/>
</dbReference>
<dbReference type="GO" id="GO:0003951">
    <property type="term" value="F:NAD+ kinase activity"/>
    <property type="evidence" value="ECO:0007669"/>
    <property type="project" value="UniProtKB-UniRule"/>
</dbReference>
<dbReference type="Gene3D" id="2.60.200.30">
    <property type="entry name" value="Probable inorganic polyphosphate/atp-NAD kinase, domain 2"/>
    <property type="match status" value="1"/>
</dbReference>
<dbReference type="GO" id="GO:0005524">
    <property type="term" value="F:ATP binding"/>
    <property type="evidence" value="ECO:0007669"/>
    <property type="project" value="UniProtKB-KW"/>
</dbReference>
<dbReference type="InterPro" id="IPR016064">
    <property type="entry name" value="NAD/diacylglycerol_kinase_sf"/>
</dbReference>
<evidence type="ECO:0000256" key="8">
    <source>
        <dbReference type="HAMAP-Rule" id="MF_00361"/>
    </source>
</evidence>
<protein>
    <recommendedName>
        <fullName evidence="8">NAD kinase</fullName>
        <ecNumber evidence="8">2.7.1.23</ecNumber>
    </recommendedName>
    <alternativeName>
        <fullName evidence="8">ATP-dependent NAD kinase</fullName>
    </alternativeName>
</protein>
<feature type="binding site" evidence="8">
    <location>
        <position position="151"/>
    </location>
    <ligand>
        <name>NAD(+)</name>
        <dbReference type="ChEBI" id="CHEBI:57540"/>
    </ligand>
</feature>
<dbReference type="Gene3D" id="3.40.50.10330">
    <property type="entry name" value="Probable inorganic polyphosphate/atp-NAD kinase, domain 1"/>
    <property type="match status" value="1"/>
</dbReference>
<feature type="binding site" evidence="8">
    <location>
        <begin position="140"/>
        <end position="141"/>
    </location>
    <ligand>
        <name>NAD(+)</name>
        <dbReference type="ChEBI" id="CHEBI:57540"/>
    </ligand>
</feature>
<dbReference type="HOGENOM" id="CLU_008831_0_2_2"/>
<keyword evidence="2 8" id="KW-0808">Transferase</keyword>
<keyword evidence="4 8" id="KW-0418">Kinase</keyword>
<accession>F6D2Z6</accession>
<dbReference type="Proteomes" id="UP000009231">
    <property type="component" value="Chromosome"/>
</dbReference>
<feature type="binding site" evidence="8">
    <location>
        <begin position="181"/>
        <end position="186"/>
    </location>
    <ligand>
        <name>NAD(+)</name>
        <dbReference type="ChEBI" id="CHEBI:57540"/>
    </ligand>
</feature>
<comment type="function">
    <text evidence="8">Involved in the regulation of the intracellular balance of NAD and NADP, and is a key enzyme in the biosynthesis of NADP. Catalyzes specifically the phosphorylation on 2'-hydroxyl of the adenosine moiety of NAD to yield NADP.</text>
</comment>
<keyword evidence="10" id="KW-1185">Reference proteome</keyword>
<evidence type="ECO:0000256" key="6">
    <source>
        <dbReference type="ARBA" id="ARBA00022857"/>
    </source>
</evidence>
<gene>
    <name evidence="8" type="primary">nadK</name>
    <name evidence="9" type="ordered locus">MSWAN_0315</name>
</gene>
<organism evidence="9 10">
    <name type="scientific">Methanobacterium paludis (strain DSM 25820 / JCM 18151 / SWAN1)</name>
    <dbReference type="NCBI Taxonomy" id="868131"/>
    <lineage>
        <taxon>Archaea</taxon>
        <taxon>Methanobacteriati</taxon>
        <taxon>Methanobacteriota</taxon>
        <taxon>Methanomada group</taxon>
        <taxon>Methanobacteria</taxon>
        <taxon>Methanobacteriales</taxon>
        <taxon>Methanobacteriaceae</taxon>
        <taxon>Methanobacterium</taxon>
    </lineage>
</organism>
<feature type="binding site" evidence="8">
    <location>
        <begin position="71"/>
        <end position="72"/>
    </location>
    <ligand>
        <name>NAD(+)</name>
        <dbReference type="ChEBI" id="CHEBI:57540"/>
    </ligand>
</feature>
<name>F6D2Z6_METPW</name>
<evidence type="ECO:0000256" key="3">
    <source>
        <dbReference type="ARBA" id="ARBA00022741"/>
    </source>
</evidence>
<reference evidence="9 10" key="1">
    <citation type="journal article" date="2014" name="Int. J. Syst. Evol. Microbiol.">
        <title>Methanobacterium paludis sp. nov. and a novel strain of Methanobacterium lacus isolated from northern peatlands.</title>
        <authorList>
            <person name="Cadillo-Quiroz H."/>
            <person name="Brauer S.L."/>
            <person name="Goodson N."/>
            <person name="Yavitt J.B."/>
            <person name="Zinder S.H."/>
        </authorList>
    </citation>
    <scope>NUCLEOTIDE SEQUENCE [LARGE SCALE GENOMIC DNA]</scope>
    <source>
        <strain evidence="10">DSM 25820 / JCM 18151 / SWAN1</strain>
    </source>
</reference>
<evidence type="ECO:0000256" key="4">
    <source>
        <dbReference type="ARBA" id="ARBA00022777"/>
    </source>
</evidence>
<evidence type="ECO:0000313" key="9">
    <source>
        <dbReference type="EMBL" id="AEG17359.1"/>
    </source>
</evidence>
<dbReference type="GO" id="GO:0019674">
    <property type="term" value="P:NAD+ metabolic process"/>
    <property type="evidence" value="ECO:0007669"/>
    <property type="project" value="InterPro"/>
</dbReference>
<dbReference type="GO" id="GO:0046872">
    <property type="term" value="F:metal ion binding"/>
    <property type="evidence" value="ECO:0007669"/>
    <property type="project" value="UniProtKB-UniRule"/>
</dbReference>
<dbReference type="GO" id="GO:0005737">
    <property type="term" value="C:cytoplasm"/>
    <property type="evidence" value="ECO:0007669"/>
    <property type="project" value="UniProtKB-SubCell"/>
</dbReference>
<dbReference type="GeneID" id="10667799"/>
<sequence length="284" mass="31631">MRIGVVARLDVDEAVEIAGKIVDFLTKKNVETVMDTPLVEELGKKGLKKYKDMACDLEKMDMDMVIAIGGDGTILRTQSFINKKKIPLLGINLGTVGFLTEIDPKNAFTAINEVLSGNYFVEERTQLQVWHNNELHTALNEVVLMTRRPAKMLHIEIRVDDEVVEELRADGLIVATPSGSTAYSMSAGGPIVDPKVGAFIIVPICPFKLGARPIVVSNNSVIQVKLLREGKKAVAVIDGQFEEEINYMDEIIFKRAEDYAYFVRLTKDFYRKVREKLTKGGVSP</sequence>